<evidence type="ECO:0000259" key="1">
    <source>
        <dbReference type="Pfam" id="PF00483"/>
    </source>
</evidence>
<feature type="non-terminal residue" evidence="2">
    <location>
        <position position="1"/>
    </location>
</feature>
<accession>X1IA31</accession>
<dbReference type="AlphaFoldDB" id="X1IA31"/>
<dbReference type="CDD" id="cd04181">
    <property type="entry name" value="NTP_transferase"/>
    <property type="match status" value="1"/>
</dbReference>
<dbReference type="InterPro" id="IPR029044">
    <property type="entry name" value="Nucleotide-diphossugar_trans"/>
</dbReference>
<dbReference type="InterPro" id="IPR005835">
    <property type="entry name" value="NTP_transferase_dom"/>
</dbReference>
<dbReference type="SUPFAM" id="SSF53448">
    <property type="entry name" value="Nucleotide-diphospho-sugar transferases"/>
    <property type="match status" value="1"/>
</dbReference>
<feature type="non-terminal residue" evidence="2">
    <location>
        <position position="264"/>
    </location>
</feature>
<reference evidence="2" key="1">
    <citation type="journal article" date="2014" name="Front. Microbiol.">
        <title>High frequency of phylogenetically diverse reductive dehalogenase-homologous genes in deep subseafloor sedimentary metagenomes.</title>
        <authorList>
            <person name="Kawai M."/>
            <person name="Futagami T."/>
            <person name="Toyoda A."/>
            <person name="Takaki Y."/>
            <person name="Nishi S."/>
            <person name="Hori S."/>
            <person name="Arai W."/>
            <person name="Tsubouchi T."/>
            <person name="Morono Y."/>
            <person name="Uchiyama I."/>
            <person name="Ito T."/>
            <person name="Fujiyama A."/>
            <person name="Inagaki F."/>
            <person name="Takami H."/>
        </authorList>
    </citation>
    <scope>NUCLEOTIDE SEQUENCE</scope>
    <source>
        <strain evidence="2">Expedition CK06-06</strain>
    </source>
</reference>
<name>X1IA31_9ZZZZ</name>
<dbReference type="PANTHER" id="PTHR22572">
    <property type="entry name" value="SUGAR-1-PHOSPHATE GUANYL TRANSFERASE"/>
    <property type="match status" value="1"/>
</dbReference>
<gene>
    <name evidence="2" type="ORF">S03H2_48658</name>
</gene>
<sequence>RLRPLTYDMPKPMVPVLNRPFLEHTIAYLKKFSVENIILALSYLPGSIRDYFGDGGNLGVQLTYSVESSPLGTAGAVKNAEQYLENTLVVLNGDIFTDLDIADMLALHRHKGAKVTIALTWVDNPCAFGVVETDSDGRVQRFIEKPSPDRVTTNWINAGIYILEPEVLEHVPTGSHYMFEKGLFPLLLELGDPVYSYPFTGYWLDMGTPEQYFRLNCDLLLSKAKSALVSGLSSNEVCCDKEAIIHPSAKIVGPVIIASRCRIG</sequence>
<organism evidence="2">
    <name type="scientific">marine sediment metagenome</name>
    <dbReference type="NCBI Taxonomy" id="412755"/>
    <lineage>
        <taxon>unclassified sequences</taxon>
        <taxon>metagenomes</taxon>
        <taxon>ecological metagenomes</taxon>
    </lineage>
</organism>
<dbReference type="EMBL" id="BARU01030691">
    <property type="protein sequence ID" value="GAH66135.1"/>
    <property type="molecule type" value="Genomic_DNA"/>
</dbReference>
<dbReference type="Gene3D" id="3.90.550.10">
    <property type="entry name" value="Spore Coat Polysaccharide Biosynthesis Protein SpsA, Chain A"/>
    <property type="match status" value="1"/>
</dbReference>
<evidence type="ECO:0000313" key="2">
    <source>
        <dbReference type="EMBL" id="GAH66135.1"/>
    </source>
</evidence>
<feature type="domain" description="Nucleotidyl transferase" evidence="1">
    <location>
        <begin position="1"/>
        <end position="219"/>
    </location>
</feature>
<dbReference type="Pfam" id="PF00483">
    <property type="entry name" value="NTP_transferase"/>
    <property type="match status" value="1"/>
</dbReference>
<proteinExistence type="predicted"/>
<comment type="caution">
    <text evidence="2">The sequence shown here is derived from an EMBL/GenBank/DDBJ whole genome shotgun (WGS) entry which is preliminary data.</text>
</comment>
<protein>
    <recommendedName>
        <fullName evidence="1">Nucleotidyl transferase domain-containing protein</fullName>
    </recommendedName>
</protein>
<dbReference type="InterPro" id="IPR050486">
    <property type="entry name" value="Mannose-1P_guanyltransferase"/>
</dbReference>